<sequence length="130" mass="13880">MINLGITRKILSNSMPQLNCGESTKSSSDGDDPSVHGLDPSLYITGGHSASSYSVTEVAPTTNGGSCAALNGISSETSNNTVSTSNSWPENEPRPKGLGLIHCTLQHFPIRKRLRVSVLKIEVRFPKIIT</sequence>
<proteinExistence type="predicted"/>
<name>A0AC34G7Z7_9BILA</name>
<organism evidence="1 2">
    <name type="scientific">Panagrolaimus sp. ES5</name>
    <dbReference type="NCBI Taxonomy" id="591445"/>
    <lineage>
        <taxon>Eukaryota</taxon>
        <taxon>Metazoa</taxon>
        <taxon>Ecdysozoa</taxon>
        <taxon>Nematoda</taxon>
        <taxon>Chromadorea</taxon>
        <taxon>Rhabditida</taxon>
        <taxon>Tylenchina</taxon>
        <taxon>Panagrolaimomorpha</taxon>
        <taxon>Panagrolaimoidea</taxon>
        <taxon>Panagrolaimidae</taxon>
        <taxon>Panagrolaimus</taxon>
    </lineage>
</organism>
<dbReference type="WBParaSite" id="ES5_v2.g25847.t1">
    <property type="protein sequence ID" value="ES5_v2.g25847.t1"/>
    <property type="gene ID" value="ES5_v2.g25847"/>
</dbReference>
<reference evidence="2" key="1">
    <citation type="submission" date="2022-11" db="UniProtKB">
        <authorList>
            <consortium name="WormBaseParasite"/>
        </authorList>
    </citation>
    <scope>IDENTIFICATION</scope>
</reference>
<protein>
    <submittedName>
        <fullName evidence="2">Uncharacterized protein</fullName>
    </submittedName>
</protein>
<evidence type="ECO:0000313" key="1">
    <source>
        <dbReference type="Proteomes" id="UP000887579"/>
    </source>
</evidence>
<evidence type="ECO:0000313" key="2">
    <source>
        <dbReference type="WBParaSite" id="ES5_v2.g25847.t1"/>
    </source>
</evidence>
<dbReference type="Proteomes" id="UP000887579">
    <property type="component" value="Unplaced"/>
</dbReference>
<accession>A0AC34G7Z7</accession>